<dbReference type="VEuPathDB" id="AmoebaDB:NAEGRDRAFT_71273"/>
<dbReference type="GeneID" id="8855612"/>
<dbReference type="RefSeq" id="XP_002673716.1">
    <property type="nucleotide sequence ID" value="XM_002673670.1"/>
</dbReference>
<organism evidence="2">
    <name type="scientific">Naegleria gruberi</name>
    <name type="common">Amoeba</name>
    <dbReference type="NCBI Taxonomy" id="5762"/>
    <lineage>
        <taxon>Eukaryota</taxon>
        <taxon>Discoba</taxon>
        <taxon>Heterolobosea</taxon>
        <taxon>Tetramitia</taxon>
        <taxon>Eutetramitia</taxon>
        <taxon>Vahlkampfiidae</taxon>
        <taxon>Naegleria</taxon>
    </lineage>
</organism>
<dbReference type="InterPro" id="IPR009091">
    <property type="entry name" value="RCC1/BLIP-II"/>
</dbReference>
<gene>
    <name evidence="1" type="ORF">NAEGRDRAFT_71273</name>
</gene>
<reference evidence="1 2" key="1">
    <citation type="journal article" date="2010" name="Cell">
        <title>The genome of Naegleria gruberi illuminates early eukaryotic versatility.</title>
        <authorList>
            <person name="Fritz-Laylin L.K."/>
            <person name="Prochnik S.E."/>
            <person name="Ginger M.L."/>
            <person name="Dacks J.B."/>
            <person name="Carpenter M.L."/>
            <person name="Field M.C."/>
            <person name="Kuo A."/>
            <person name="Paredez A."/>
            <person name="Chapman J."/>
            <person name="Pham J."/>
            <person name="Shu S."/>
            <person name="Neupane R."/>
            <person name="Cipriano M."/>
            <person name="Mancuso J."/>
            <person name="Tu H."/>
            <person name="Salamov A."/>
            <person name="Lindquist E."/>
            <person name="Shapiro H."/>
            <person name="Lucas S."/>
            <person name="Grigoriev I.V."/>
            <person name="Cande W.Z."/>
            <person name="Fulton C."/>
            <person name="Rokhsar D.S."/>
            <person name="Dawson S.C."/>
        </authorList>
    </citation>
    <scope>NUCLEOTIDE SEQUENCE [LARGE SCALE GENOMIC DNA]</scope>
    <source>
        <strain evidence="1 2">NEG-M</strain>
    </source>
</reference>
<protein>
    <submittedName>
        <fullName evidence="1">Predicted protein</fullName>
    </submittedName>
</protein>
<dbReference type="Gene3D" id="2.130.10.30">
    <property type="entry name" value="Regulator of chromosome condensation 1/beta-lactamase-inhibitor protein II"/>
    <property type="match status" value="1"/>
</dbReference>
<name>D2VQM0_NAEGR</name>
<dbReference type="Proteomes" id="UP000006671">
    <property type="component" value="Unassembled WGS sequence"/>
</dbReference>
<dbReference type="SUPFAM" id="SSF50985">
    <property type="entry name" value="RCC1/BLIP-II"/>
    <property type="match status" value="1"/>
</dbReference>
<dbReference type="OMA" id="FCSTHAY"/>
<dbReference type="OrthoDB" id="10255491at2759"/>
<dbReference type="EMBL" id="GG738889">
    <property type="protein sequence ID" value="EFC40972.1"/>
    <property type="molecule type" value="Genomic_DNA"/>
</dbReference>
<dbReference type="InParanoid" id="D2VQM0"/>
<sequence length="424" mass="47457">MLKFAFYSASTPKEEKPIDGPHFLGNSASRLNLITAHIPQITRIRHVDCNPNTIRIVEESGRVFVIEKDGSNSSRHDKCTILQNNTDAGYLVKTYDEFDGIKKKVLDISSYTEQVIFLVKHVEEKQTVLYGMGTNQYRQLADNSVVRRECGDERFSYFPIPVFNPGVELASGGQITHIACSFSFSTCVVNNTDIHMTGQNWLQGGNEHNWPDFIVRTHAPIMKMCAGNFHVCAITQDGILYTGGSTFNGQCIEEKELMGRINPAFASTIGFAGSDSLLLKSIYGFYHLYATSNDYYPKLNNIPVSEIEDKYGLPSSNKSLNVRQIVNPFPVEIISMELNRDYLAFLLDGDILVLKGNAYNSSGLVNDLFVDVKKEFSSQAVTYKTGPNSLVLYLDRANVGVQRFFKSLLNCSRKNLLSDISIIQ</sequence>
<evidence type="ECO:0000313" key="2">
    <source>
        <dbReference type="Proteomes" id="UP000006671"/>
    </source>
</evidence>
<proteinExistence type="predicted"/>
<dbReference type="AlphaFoldDB" id="D2VQM0"/>
<accession>D2VQM0</accession>
<dbReference type="KEGG" id="ngr:NAEGRDRAFT_71273"/>
<evidence type="ECO:0000313" key="1">
    <source>
        <dbReference type="EMBL" id="EFC40972.1"/>
    </source>
</evidence>
<keyword evidence="2" id="KW-1185">Reference proteome</keyword>